<feature type="domain" description="Beta-lactamase-related" evidence="2">
    <location>
        <begin position="37"/>
        <end position="334"/>
    </location>
</feature>
<dbReference type="OrthoDB" id="9801061at2"/>
<dbReference type="PROSITE" id="PS00708">
    <property type="entry name" value="PRO_ENDOPEP_SER"/>
    <property type="match status" value="1"/>
</dbReference>
<evidence type="ECO:0000313" key="4">
    <source>
        <dbReference type="EMBL" id="MTV36054.1"/>
    </source>
</evidence>
<proteinExistence type="predicted"/>
<keyword evidence="1 4" id="KW-0378">Hydrolase</keyword>
<organism evidence="4 5">
    <name type="scientific">Duganella radicis</name>
    <dbReference type="NCBI Taxonomy" id="551988"/>
    <lineage>
        <taxon>Bacteria</taxon>
        <taxon>Pseudomonadati</taxon>
        <taxon>Pseudomonadota</taxon>
        <taxon>Betaproteobacteria</taxon>
        <taxon>Burkholderiales</taxon>
        <taxon>Oxalobacteraceae</taxon>
        <taxon>Telluria group</taxon>
        <taxon>Duganella</taxon>
    </lineage>
</organism>
<dbReference type="GO" id="GO:0004252">
    <property type="term" value="F:serine-type endopeptidase activity"/>
    <property type="evidence" value="ECO:0007669"/>
    <property type="project" value="InterPro"/>
</dbReference>
<accession>A0A6L6PAU3</accession>
<dbReference type="PANTHER" id="PTHR43283">
    <property type="entry name" value="BETA-LACTAMASE-RELATED"/>
    <property type="match status" value="1"/>
</dbReference>
<evidence type="ECO:0000259" key="3">
    <source>
        <dbReference type="Pfam" id="PF12697"/>
    </source>
</evidence>
<dbReference type="InterPro" id="IPR001466">
    <property type="entry name" value="Beta-lactam-related"/>
</dbReference>
<comment type="caution">
    <text evidence="4">The sequence shown here is derived from an EMBL/GenBank/DDBJ whole genome shotgun (WGS) entry which is preliminary data.</text>
</comment>
<name>A0A6L6PAU3_9BURK</name>
<gene>
    <name evidence="4" type="ORF">GM676_00455</name>
</gene>
<dbReference type="AlphaFoldDB" id="A0A6L6PAU3"/>
<dbReference type="PRINTS" id="PR00111">
    <property type="entry name" value="ABHYDROLASE"/>
</dbReference>
<protein>
    <submittedName>
        <fullName evidence="4">Alpha/beta fold hydrolase</fullName>
    </submittedName>
</protein>
<reference evidence="4 5" key="1">
    <citation type="submission" date="2019-11" db="EMBL/GenBank/DDBJ databases">
        <title>Type strains purchased from KCTC, JCM and DSMZ.</title>
        <authorList>
            <person name="Lu H."/>
        </authorList>
    </citation>
    <scope>NUCLEOTIDE SEQUENCE [LARGE SCALE GENOMIC DNA]</scope>
    <source>
        <strain evidence="4 5">KCTC 22382</strain>
    </source>
</reference>
<dbReference type="Proteomes" id="UP000475582">
    <property type="component" value="Unassembled WGS sequence"/>
</dbReference>
<dbReference type="Pfam" id="PF00144">
    <property type="entry name" value="Beta-lactamase"/>
    <property type="match status" value="1"/>
</dbReference>
<evidence type="ECO:0000256" key="1">
    <source>
        <dbReference type="ARBA" id="ARBA00022801"/>
    </source>
</evidence>
<evidence type="ECO:0000313" key="5">
    <source>
        <dbReference type="Proteomes" id="UP000475582"/>
    </source>
</evidence>
<dbReference type="Gene3D" id="3.40.710.10">
    <property type="entry name" value="DD-peptidase/beta-lactamase superfamily"/>
    <property type="match status" value="1"/>
</dbReference>
<dbReference type="InterPro" id="IPR012338">
    <property type="entry name" value="Beta-lactam/transpept-like"/>
</dbReference>
<dbReference type="Gene3D" id="3.40.50.1820">
    <property type="entry name" value="alpha/beta hydrolase"/>
    <property type="match status" value="1"/>
</dbReference>
<dbReference type="GO" id="GO:0006508">
    <property type="term" value="P:proteolysis"/>
    <property type="evidence" value="ECO:0007669"/>
    <property type="project" value="InterPro"/>
</dbReference>
<feature type="domain" description="AB hydrolase-1" evidence="3">
    <location>
        <begin position="390"/>
        <end position="624"/>
    </location>
</feature>
<dbReference type="EMBL" id="WNKY01000001">
    <property type="protein sequence ID" value="MTV36054.1"/>
    <property type="molecule type" value="Genomic_DNA"/>
</dbReference>
<dbReference type="InterPro" id="IPR050789">
    <property type="entry name" value="Diverse_Enzym_Activities"/>
</dbReference>
<dbReference type="SUPFAM" id="SSF56601">
    <property type="entry name" value="beta-lactamase/transpeptidase-like"/>
    <property type="match status" value="1"/>
</dbReference>
<dbReference type="InterPro" id="IPR000073">
    <property type="entry name" value="AB_hydrolase_1"/>
</dbReference>
<dbReference type="Pfam" id="PF12697">
    <property type="entry name" value="Abhydrolase_6"/>
    <property type="match status" value="1"/>
</dbReference>
<dbReference type="InterPro" id="IPR029058">
    <property type="entry name" value="AB_hydrolase_fold"/>
</dbReference>
<keyword evidence="5" id="KW-1185">Reference proteome</keyword>
<dbReference type="PANTHER" id="PTHR43283:SF3">
    <property type="entry name" value="BETA-LACTAMASE FAMILY PROTEIN (AFU_ORTHOLOGUE AFUA_5G07500)"/>
    <property type="match status" value="1"/>
</dbReference>
<dbReference type="RefSeq" id="WP_155461416.1">
    <property type="nucleotide sequence ID" value="NZ_WNKY01000001.1"/>
</dbReference>
<evidence type="ECO:0000259" key="2">
    <source>
        <dbReference type="Pfam" id="PF00144"/>
    </source>
</evidence>
<sequence>MYRRQFLSLAVVGLSVAGPGRSTARTLAAAPDFSWLDDRLRERVALGYFDGMGLIVGRGEQALHTAYFGNGGPDVSLHVASTGKWTAAAAIACVVDEGKLAWDDRVRELLPQFSDIKGEATLRQLLSHTAGYPDYQPANRRRDDYQSLKEAVAHILDLPPAAAPGTVFQYGGLAMQVAGRMAEVATGQTFDEIFQSRIARPLGMTGSGYAPVSAEPGFSPMLGGSLFTSATDYARFLAMIAQQGVYRGKRILGRQAVGSLMADQVGHVAVRRGEYVELARQDLRKDIYGLGLWREEVDSSGIPTLMSSPGWAGAYSWLDRQSGVWGVVIAKANVDKALADGYSTFLGSTIYAPMVRAALEEAVDHATRRMVLPVRGARLYCEESGSGEPIIFLHGHSFDRRQWQPQIKHFERTHRVIRYDLRGYGRSTEPREGEDFKHADDLLQLMDALQIGRAHLVGLSLGGFVVTDFIAQYPERVISATMAGGDLFDAPGPDEPWTAEALAQRRQDIAATRKAGIAAFKRKWLEDLVSQSGTGREALRQPLWRMIDEWRAWQPLHVEPRLLLGRSARHQLMARKPKMPVLVIRGDRERNGYPILDLLPHARVVTIADCGHVSNLEQPRKFSAAMSLVLDAANRPKRKPESR</sequence>
<dbReference type="SUPFAM" id="SSF53474">
    <property type="entry name" value="alpha/beta-Hydrolases"/>
    <property type="match status" value="1"/>
</dbReference>
<dbReference type="InterPro" id="IPR002471">
    <property type="entry name" value="Pept_S9_AS"/>
</dbReference>